<feature type="compositionally biased region" description="Pro residues" evidence="4">
    <location>
        <begin position="12"/>
        <end position="21"/>
    </location>
</feature>
<evidence type="ECO:0000256" key="2">
    <source>
        <dbReference type="ARBA" id="ARBA00022741"/>
    </source>
</evidence>
<feature type="domain" description="AAA+ ATPase" evidence="5">
    <location>
        <begin position="131"/>
        <end position="258"/>
    </location>
</feature>
<dbReference type="Proteomes" id="UP000603200">
    <property type="component" value="Unassembled WGS sequence"/>
</dbReference>
<evidence type="ECO:0000259" key="5">
    <source>
        <dbReference type="SMART" id="SM00382"/>
    </source>
</evidence>
<sequence>MTATTGEARPPTTTPARPPAKAPRQRVVAPGMDPVDAAIEQAARTLHLPTIRDGYEEAVEHALRERSTYKQFLADLLGTEVDHRDERRKLRLVREANFSRPKRIEDFDYSANPNVLPEQINTLCDPSWVVAGQPLCLIGDSGTGKSHLLIGIGTAIAEAGYKVRYTTAANLVNELAEAADERQLTKVIARYGRCDLLCLDEFGYLDLDKAGAKLLFQIFTDREERRAIAVASNAPFSEWHRTFTDARLCKAIVDRLTFNAHIIETGNESFRLLTTTRKRGKK</sequence>
<dbReference type="PANTHER" id="PTHR30050:SF4">
    <property type="entry name" value="ATP-BINDING PROTEIN RV3427C IN INSERTION SEQUENCE-RELATED"/>
    <property type="match status" value="1"/>
</dbReference>
<reference evidence="6 7" key="1">
    <citation type="submission" date="2021-01" db="EMBL/GenBank/DDBJ databases">
        <title>Whole genome shotgun sequence of Actinoplanes humidus NBRC 14915.</title>
        <authorList>
            <person name="Komaki H."/>
            <person name="Tamura T."/>
        </authorList>
    </citation>
    <scope>NUCLEOTIDE SEQUENCE [LARGE SCALE GENOMIC DNA]</scope>
    <source>
        <strain evidence="6 7">NBRC 14915</strain>
    </source>
</reference>
<evidence type="ECO:0000313" key="6">
    <source>
        <dbReference type="EMBL" id="GIE24852.1"/>
    </source>
</evidence>
<dbReference type="SUPFAM" id="SSF52540">
    <property type="entry name" value="P-loop containing nucleoside triphosphate hydrolases"/>
    <property type="match status" value="1"/>
</dbReference>
<gene>
    <name evidence="6" type="primary">istB_1</name>
    <name evidence="6" type="ORF">Ahu01nite_079540</name>
</gene>
<evidence type="ECO:0000256" key="4">
    <source>
        <dbReference type="SAM" id="MobiDB-lite"/>
    </source>
</evidence>
<protein>
    <submittedName>
        <fullName evidence="6">ATPase AAA</fullName>
    </submittedName>
</protein>
<dbReference type="PIRSF" id="PIRSF003073">
    <property type="entry name" value="DNAC_TnpB_IstB"/>
    <property type="match status" value="1"/>
</dbReference>
<evidence type="ECO:0000256" key="1">
    <source>
        <dbReference type="ARBA" id="ARBA00008059"/>
    </source>
</evidence>
<proteinExistence type="inferred from homology"/>
<keyword evidence="7" id="KW-1185">Reference proteome</keyword>
<dbReference type="InterPro" id="IPR047661">
    <property type="entry name" value="IstB"/>
</dbReference>
<dbReference type="PRINTS" id="PR00051">
    <property type="entry name" value="DNAA"/>
</dbReference>
<name>A0ABQ4A1Z9_9ACTN</name>
<dbReference type="InterPro" id="IPR002611">
    <property type="entry name" value="IstB_ATP-bd"/>
</dbReference>
<dbReference type="RefSeq" id="WP_275411814.1">
    <property type="nucleotide sequence ID" value="NZ_BAAATV010000001.1"/>
</dbReference>
<comment type="caution">
    <text evidence="6">The sequence shown here is derived from an EMBL/GenBank/DDBJ whole genome shotgun (WGS) entry which is preliminary data.</text>
</comment>
<dbReference type="CDD" id="cd00009">
    <property type="entry name" value="AAA"/>
    <property type="match status" value="1"/>
</dbReference>
<dbReference type="SMART" id="SM00382">
    <property type="entry name" value="AAA"/>
    <property type="match status" value="1"/>
</dbReference>
<keyword evidence="3" id="KW-0067">ATP-binding</keyword>
<dbReference type="Gene3D" id="3.40.50.300">
    <property type="entry name" value="P-loop containing nucleotide triphosphate hydrolases"/>
    <property type="match status" value="1"/>
</dbReference>
<dbReference type="InterPro" id="IPR020591">
    <property type="entry name" value="Chromosome_initiator_DnaA-like"/>
</dbReference>
<feature type="region of interest" description="Disordered" evidence="4">
    <location>
        <begin position="1"/>
        <end position="27"/>
    </location>
</feature>
<keyword evidence="2" id="KW-0547">Nucleotide-binding</keyword>
<dbReference type="InterPro" id="IPR027417">
    <property type="entry name" value="P-loop_NTPase"/>
</dbReference>
<dbReference type="PANTHER" id="PTHR30050">
    <property type="entry name" value="CHROMOSOMAL REPLICATION INITIATOR PROTEIN DNAA"/>
    <property type="match status" value="1"/>
</dbReference>
<comment type="similarity">
    <text evidence="1">Belongs to the IS21/IS1162 putative ATP-binding protein family.</text>
</comment>
<dbReference type="NCBIfam" id="NF038214">
    <property type="entry name" value="IS21_help_AAA"/>
    <property type="match status" value="1"/>
</dbReference>
<evidence type="ECO:0000313" key="7">
    <source>
        <dbReference type="Proteomes" id="UP000603200"/>
    </source>
</evidence>
<dbReference type="InterPro" id="IPR028350">
    <property type="entry name" value="DNAC/IstB-like"/>
</dbReference>
<accession>A0ABQ4A1Z9</accession>
<dbReference type="Pfam" id="PF01695">
    <property type="entry name" value="IstB_IS21"/>
    <property type="match status" value="1"/>
</dbReference>
<organism evidence="6 7">
    <name type="scientific">Winogradskya humida</name>
    <dbReference type="NCBI Taxonomy" id="113566"/>
    <lineage>
        <taxon>Bacteria</taxon>
        <taxon>Bacillati</taxon>
        <taxon>Actinomycetota</taxon>
        <taxon>Actinomycetes</taxon>
        <taxon>Micromonosporales</taxon>
        <taxon>Micromonosporaceae</taxon>
        <taxon>Winogradskya</taxon>
    </lineage>
</organism>
<feature type="compositionally biased region" description="Low complexity" evidence="4">
    <location>
        <begin position="1"/>
        <end position="11"/>
    </location>
</feature>
<dbReference type="InterPro" id="IPR003593">
    <property type="entry name" value="AAA+_ATPase"/>
</dbReference>
<evidence type="ECO:0000256" key="3">
    <source>
        <dbReference type="ARBA" id="ARBA00022840"/>
    </source>
</evidence>
<dbReference type="EMBL" id="BOMN01000113">
    <property type="protein sequence ID" value="GIE24852.1"/>
    <property type="molecule type" value="Genomic_DNA"/>
</dbReference>